<feature type="non-terminal residue" evidence="2">
    <location>
        <position position="64"/>
    </location>
</feature>
<reference evidence="2" key="1">
    <citation type="journal article" date="2014" name="Front. Microbiol.">
        <title>High frequency of phylogenetically diverse reductive dehalogenase-homologous genes in deep subseafloor sedimentary metagenomes.</title>
        <authorList>
            <person name="Kawai M."/>
            <person name="Futagami T."/>
            <person name="Toyoda A."/>
            <person name="Takaki Y."/>
            <person name="Nishi S."/>
            <person name="Hori S."/>
            <person name="Arai W."/>
            <person name="Tsubouchi T."/>
            <person name="Morono Y."/>
            <person name="Uchiyama I."/>
            <person name="Ito T."/>
            <person name="Fujiyama A."/>
            <person name="Inagaki F."/>
            <person name="Takami H."/>
        </authorList>
    </citation>
    <scope>NUCLEOTIDE SEQUENCE</scope>
    <source>
        <strain evidence="2">Expedition CK06-06</strain>
    </source>
</reference>
<name>X1C408_9ZZZZ</name>
<dbReference type="AlphaFoldDB" id="X1C408"/>
<protein>
    <submittedName>
        <fullName evidence="2">Uncharacterized protein</fullName>
    </submittedName>
</protein>
<proteinExistence type="predicted"/>
<accession>X1C408</accession>
<feature type="transmembrane region" description="Helical" evidence="1">
    <location>
        <begin position="7"/>
        <end position="28"/>
    </location>
</feature>
<gene>
    <name evidence="2" type="ORF">S01H4_46387</name>
</gene>
<evidence type="ECO:0000313" key="2">
    <source>
        <dbReference type="EMBL" id="GAG91148.1"/>
    </source>
</evidence>
<keyword evidence="1" id="KW-1133">Transmembrane helix</keyword>
<keyword evidence="1" id="KW-0812">Transmembrane</keyword>
<organism evidence="2">
    <name type="scientific">marine sediment metagenome</name>
    <dbReference type="NCBI Taxonomy" id="412755"/>
    <lineage>
        <taxon>unclassified sequences</taxon>
        <taxon>metagenomes</taxon>
        <taxon>ecological metagenomes</taxon>
    </lineage>
</organism>
<keyword evidence="1" id="KW-0472">Membrane</keyword>
<comment type="caution">
    <text evidence="2">The sequence shown here is derived from an EMBL/GenBank/DDBJ whole genome shotgun (WGS) entry which is preliminary data.</text>
</comment>
<evidence type="ECO:0000256" key="1">
    <source>
        <dbReference type="SAM" id="Phobius"/>
    </source>
</evidence>
<dbReference type="EMBL" id="BART01025914">
    <property type="protein sequence ID" value="GAG91148.1"/>
    <property type="molecule type" value="Genomic_DNA"/>
</dbReference>
<sequence length="64" mass="7446">MQKKKKYLMLFVLILYLNLLIQGTIINFNNYDPKDEKEITTYLSTSNSAMTDWNSTWGGSGNDY</sequence>